<evidence type="ECO:0000256" key="1">
    <source>
        <dbReference type="ARBA" id="ARBA00023157"/>
    </source>
</evidence>
<dbReference type="RefSeq" id="XP_022236813.1">
    <property type="nucleotide sequence ID" value="XM_022381105.1"/>
</dbReference>
<dbReference type="SMART" id="SM00034">
    <property type="entry name" value="CLECT"/>
    <property type="match status" value="1"/>
</dbReference>
<keyword evidence="3" id="KW-1185">Reference proteome</keyword>
<evidence type="ECO:0000259" key="2">
    <source>
        <dbReference type="PROSITE" id="PS50041"/>
    </source>
</evidence>
<dbReference type="GeneID" id="111084369"/>
<keyword evidence="1" id="KW-1015">Disulfide bond</keyword>
<dbReference type="PROSITE" id="PS00615">
    <property type="entry name" value="C_TYPE_LECTIN_1"/>
    <property type="match status" value="1"/>
</dbReference>
<reference evidence="4" key="1">
    <citation type="submission" date="2025-08" db="UniProtKB">
        <authorList>
            <consortium name="RefSeq"/>
        </authorList>
    </citation>
    <scope>IDENTIFICATION</scope>
    <source>
        <tissue evidence="4">Muscle</tissue>
    </source>
</reference>
<feature type="non-terminal residue" evidence="4">
    <location>
        <position position="111"/>
    </location>
</feature>
<dbReference type="Gene3D" id="3.10.100.10">
    <property type="entry name" value="Mannose-Binding Protein A, subunit A"/>
    <property type="match status" value="1"/>
</dbReference>
<accession>A0ABM1RZK8</accession>
<dbReference type="InterPro" id="IPR016187">
    <property type="entry name" value="CTDL_fold"/>
</dbReference>
<dbReference type="Proteomes" id="UP000694941">
    <property type="component" value="Unplaced"/>
</dbReference>
<proteinExistence type="predicted"/>
<protein>
    <submittedName>
        <fullName evidence="4">Low affinity immunoglobulin epsilon Fc receptor-like</fullName>
    </submittedName>
</protein>
<dbReference type="InterPro" id="IPR050111">
    <property type="entry name" value="C-type_lectin/snaclec_domain"/>
</dbReference>
<dbReference type="InterPro" id="IPR001304">
    <property type="entry name" value="C-type_lectin-like"/>
</dbReference>
<feature type="domain" description="C-type lectin" evidence="2">
    <location>
        <begin position="1"/>
        <end position="108"/>
    </location>
</feature>
<name>A0ABM1RZK8_LIMPO</name>
<sequence length="111" mass="13145">MTWQEAREACRKKGPNHDLVSVHSKKEQMFLTSMLAYSKKSAWIGLKRAEGQYHRFIWSDNSRFDFDYWAPREPNSYIDGCVEMMGEPPSAGKWNDRKCIRKAAYICQRYK</sequence>
<dbReference type="Pfam" id="PF00059">
    <property type="entry name" value="Lectin_C"/>
    <property type="match status" value="1"/>
</dbReference>
<dbReference type="PANTHER" id="PTHR22803">
    <property type="entry name" value="MANNOSE, PHOSPHOLIPASE, LECTIN RECEPTOR RELATED"/>
    <property type="match status" value="1"/>
</dbReference>
<evidence type="ECO:0000313" key="4">
    <source>
        <dbReference type="RefSeq" id="XP_022236813.1"/>
    </source>
</evidence>
<dbReference type="InterPro" id="IPR016186">
    <property type="entry name" value="C-type_lectin-like/link_sf"/>
</dbReference>
<gene>
    <name evidence="4" type="primary">LOC111084369</name>
</gene>
<evidence type="ECO:0000313" key="3">
    <source>
        <dbReference type="Proteomes" id="UP000694941"/>
    </source>
</evidence>
<dbReference type="PROSITE" id="PS50041">
    <property type="entry name" value="C_TYPE_LECTIN_2"/>
    <property type="match status" value="1"/>
</dbReference>
<dbReference type="InterPro" id="IPR018378">
    <property type="entry name" value="C-type_lectin_CS"/>
</dbReference>
<dbReference type="SUPFAM" id="SSF56436">
    <property type="entry name" value="C-type lectin-like"/>
    <property type="match status" value="1"/>
</dbReference>
<organism evidence="3 4">
    <name type="scientific">Limulus polyphemus</name>
    <name type="common">Atlantic horseshoe crab</name>
    <dbReference type="NCBI Taxonomy" id="6850"/>
    <lineage>
        <taxon>Eukaryota</taxon>
        <taxon>Metazoa</taxon>
        <taxon>Ecdysozoa</taxon>
        <taxon>Arthropoda</taxon>
        <taxon>Chelicerata</taxon>
        <taxon>Merostomata</taxon>
        <taxon>Xiphosura</taxon>
        <taxon>Limulidae</taxon>
        <taxon>Limulus</taxon>
    </lineage>
</organism>